<dbReference type="HOGENOM" id="CLU_1774122_0_0_9"/>
<gene>
    <name evidence="1" type="ORF">C823_04772</name>
</gene>
<proteinExistence type="predicted"/>
<comment type="caution">
    <text evidence="1">The sequence shown here is derived from an EMBL/GenBank/DDBJ whole genome shotgun (WGS) entry which is preliminary data.</text>
</comment>
<dbReference type="OrthoDB" id="2086369at2"/>
<protein>
    <submittedName>
        <fullName evidence="1">Uncharacterized protein</fullName>
    </submittedName>
</protein>
<dbReference type="STRING" id="1235802.C823_04772"/>
<dbReference type="Proteomes" id="UP000012589">
    <property type="component" value="Unassembled WGS sequence"/>
</dbReference>
<evidence type="ECO:0000313" key="1">
    <source>
        <dbReference type="EMBL" id="EMZ21199.1"/>
    </source>
</evidence>
<keyword evidence="2" id="KW-1185">Reference proteome</keyword>
<evidence type="ECO:0000313" key="2">
    <source>
        <dbReference type="Proteomes" id="UP000012589"/>
    </source>
</evidence>
<sequence length="153" mass="17723">MSEFKALDGGKPFMQPESPFFLLTEDEEGNVSYCWWDNEEGLQEDAVERRSNGERIICAIEISSCRDVEIPPEYTVDDFIEEVNSAYDDAKEKGFDSIVLVVETDTEQTYYINDTEDGFQCDEFDYYFEDLDSIAETLFNEKIIGKPIEIRID</sequence>
<dbReference type="AlphaFoldDB" id="N2AA42"/>
<reference evidence="1 2" key="1">
    <citation type="journal article" date="2014" name="Genome Announc.">
        <title>Draft genome sequences of the altered schaedler flora, a defined bacterial community from gnotobiotic mice.</title>
        <authorList>
            <person name="Wannemuehler M.J."/>
            <person name="Overstreet A.M."/>
            <person name="Ward D.V."/>
            <person name="Phillips G.J."/>
        </authorList>
    </citation>
    <scope>NUCLEOTIDE SEQUENCE [LARGE SCALE GENOMIC DNA]</scope>
    <source>
        <strain evidence="1 2">ASF492</strain>
    </source>
</reference>
<organism evidence="1 2">
    <name type="scientific">Eubacterium plexicaudatum ASF492</name>
    <dbReference type="NCBI Taxonomy" id="1235802"/>
    <lineage>
        <taxon>Bacteria</taxon>
        <taxon>Bacillati</taxon>
        <taxon>Bacillota</taxon>
        <taxon>Clostridia</taxon>
        <taxon>Eubacteriales</taxon>
        <taxon>Eubacteriaceae</taxon>
        <taxon>Eubacterium</taxon>
    </lineage>
</organism>
<dbReference type="EMBL" id="AQFT01000136">
    <property type="protein sequence ID" value="EMZ21199.1"/>
    <property type="molecule type" value="Genomic_DNA"/>
</dbReference>
<name>N2AA42_9FIRM</name>
<dbReference type="PATRIC" id="fig|1235802.3.peg.5026"/>
<accession>N2AA42</accession>